<dbReference type="AlphaFoldDB" id="A0A1J8PLV3"/>
<keyword evidence="4" id="KW-1185">Reference proteome</keyword>
<sequence length="235" mass="27000">METEYSADDIASAKSLQTFTVRLFPVEMRSVDDDRCMCYQYIYSAYCLDHIFLILTQFSIDGCVLGGPPVAMYFCRLLNWLIQTYDYVCSIHEEVMYLSALFRSRWTKVKGLYIVTRYTPFLLFASYLYMNFSSNENFNHCQTINTICACFSVISLVCAESFFIIRTYVLWNKSRIVLAVVLTTSLVSPMRSPYHKLLATAPFETSVIPGITGCYQSSGGFDLFIPFLLLFVLEL</sequence>
<keyword evidence="1" id="KW-0812">Transmembrane</keyword>
<feature type="transmembrane region" description="Helical" evidence="1">
    <location>
        <begin position="111"/>
        <end position="130"/>
    </location>
</feature>
<keyword evidence="1" id="KW-0472">Membrane</keyword>
<evidence type="ECO:0000313" key="3">
    <source>
        <dbReference type="EMBL" id="OJA10094.1"/>
    </source>
</evidence>
<feature type="domain" description="DUF6533" evidence="2">
    <location>
        <begin position="84"/>
        <end position="122"/>
    </location>
</feature>
<dbReference type="EMBL" id="LVVM01005615">
    <property type="protein sequence ID" value="OJA10094.1"/>
    <property type="molecule type" value="Genomic_DNA"/>
</dbReference>
<dbReference type="InterPro" id="IPR045340">
    <property type="entry name" value="DUF6533"/>
</dbReference>
<dbReference type="Pfam" id="PF20151">
    <property type="entry name" value="DUF6533"/>
    <property type="match status" value="1"/>
</dbReference>
<evidence type="ECO:0000259" key="2">
    <source>
        <dbReference type="Pfam" id="PF20151"/>
    </source>
</evidence>
<evidence type="ECO:0000313" key="4">
    <source>
        <dbReference type="Proteomes" id="UP000183567"/>
    </source>
</evidence>
<protein>
    <recommendedName>
        <fullName evidence="2">DUF6533 domain-containing protein</fullName>
    </recommendedName>
</protein>
<accession>A0A1J8PLV3</accession>
<reference evidence="3 4" key="1">
    <citation type="submission" date="2016-03" db="EMBL/GenBank/DDBJ databases">
        <title>Comparative genomics of the ectomycorrhizal sister species Rhizopogon vinicolor and Rhizopogon vesiculosus (Basidiomycota: Boletales) reveals a divergence of the mating type B locus.</title>
        <authorList>
            <person name="Mujic A.B."/>
            <person name="Kuo A."/>
            <person name="Tritt A."/>
            <person name="Lipzen A."/>
            <person name="Chen C."/>
            <person name="Johnson J."/>
            <person name="Sharma A."/>
            <person name="Barry K."/>
            <person name="Grigoriev I.V."/>
            <person name="Spatafora J.W."/>
        </authorList>
    </citation>
    <scope>NUCLEOTIDE SEQUENCE [LARGE SCALE GENOMIC DNA]</scope>
    <source>
        <strain evidence="3 4">AM-OR11-056</strain>
    </source>
</reference>
<keyword evidence="1" id="KW-1133">Transmembrane helix</keyword>
<organism evidence="3 4">
    <name type="scientific">Rhizopogon vesiculosus</name>
    <dbReference type="NCBI Taxonomy" id="180088"/>
    <lineage>
        <taxon>Eukaryota</taxon>
        <taxon>Fungi</taxon>
        <taxon>Dikarya</taxon>
        <taxon>Basidiomycota</taxon>
        <taxon>Agaricomycotina</taxon>
        <taxon>Agaricomycetes</taxon>
        <taxon>Agaricomycetidae</taxon>
        <taxon>Boletales</taxon>
        <taxon>Suillineae</taxon>
        <taxon>Rhizopogonaceae</taxon>
        <taxon>Rhizopogon</taxon>
    </lineage>
</organism>
<feature type="transmembrane region" description="Helical" evidence="1">
    <location>
        <begin position="142"/>
        <end position="164"/>
    </location>
</feature>
<comment type="caution">
    <text evidence="3">The sequence shown here is derived from an EMBL/GenBank/DDBJ whole genome shotgun (WGS) entry which is preliminary data.</text>
</comment>
<dbReference type="Proteomes" id="UP000183567">
    <property type="component" value="Unassembled WGS sequence"/>
</dbReference>
<dbReference type="OrthoDB" id="2675435at2759"/>
<name>A0A1J8PLV3_9AGAM</name>
<gene>
    <name evidence="3" type="ORF">AZE42_11611</name>
</gene>
<evidence type="ECO:0000256" key="1">
    <source>
        <dbReference type="SAM" id="Phobius"/>
    </source>
</evidence>
<proteinExistence type="predicted"/>